<organism evidence="2 3">
    <name type="scientific">Ochrobactrum soli</name>
    <dbReference type="NCBI Taxonomy" id="2448455"/>
    <lineage>
        <taxon>Bacteria</taxon>
        <taxon>Pseudomonadati</taxon>
        <taxon>Pseudomonadota</taxon>
        <taxon>Alphaproteobacteria</taxon>
        <taxon>Hyphomicrobiales</taxon>
        <taxon>Brucellaceae</taxon>
        <taxon>Brucella/Ochrobactrum group</taxon>
        <taxon>Ochrobactrum</taxon>
    </lineage>
</organism>
<evidence type="ECO:0000256" key="1">
    <source>
        <dbReference type="SAM" id="MobiDB-lite"/>
    </source>
</evidence>
<sequence>MAFIFSILIVWPESLEEKRSLNVKTAALSPNGIYEDPSPAGDGFQKGCRAYTSGARQ</sequence>
<name>A0A2P9HQA5_9HYPH</name>
<protein>
    <submittedName>
        <fullName evidence="2">Uncharacterized protein</fullName>
    </submittedName>
</protein>
<proteinExistence type="predicted"/>
<gene>
    <name evidence="2" type="ORF">OHAE_2181</name>
</gene>
<accession>A0A2P9HQA5</accession>
<dbReference type="EMBL" id="OOFM01000005">
    <property type="protein sequence ID" value="SPL66314.1"/>
    <property type="molecule type" value="Genomic_DNA"/>
</dbReference>
<evidence type="ECO:0000313" key="2">
    <source>
        <dbReference type="EMBL" id="SPL66314.1"/>
    </source>
</evidence>
<dbReference type="Proteomes" id="UP000246073">
    <property type="component" value="Unassembled WGS sequence"/>
</dbReference>
<evidence type="ECO:0000313" key="3">
    <source>
        <dbReference type="Proteomes" id="UP000246073"/>
    </source>
</evidence>
<feature type="region of interest" description="Disordered" evidence="1">
    <location>
        <begin position="32"/>
        <end position="57"/>
    </location>
</feature>
<dbReference type="AlphaFoldDB" id="A0A2P9HQA5"/>
<reference evidence="3" key="1">
    <citation type="submission" date="2017-12" db="EMBL/GenBank/DDBJ databases">
        <authorList>
            <person name="Diaz M."/>
        </authorList>
    </citation>
    <scope>NUCLEOTIDE SEQUENCE [LARGE SCALE GENOMIC DNA]</scope>
    <source>
        <strain evidence="3">FI11154</strain>
    </source>
</reference>